<dbReference type="EMBL" id="DRMS01000286">
    <property type="protein sequence ID" value="HFC92671.1"/>
    <property type="molecule type" value="Genomic_DNA"/>
</dbReference>
<protein>
    <submittedName>
        <fullName evidence="3">PDZ domain-containing protein</fullName>
    </submittedName>
</protein>
<feature type="signal peptide" evidence="1">
    <location>
        <begin position="1"/>
        <end position="17"/>
    </location>
</feature>
<evidence type="ECO:0000313" key="3">
    <source>
        <dbReference type="EMBL" id="HFC92671.1"/>
    </source>
</evidence>
<dbReference type="AlphaFoldDB" id="A0A7V2T045"/>
<reference evidence="3" key="1">
    <citation type="journal article" date="2020" name="mSystems">
        <title>Genome- and Community-Level Interaction Insights into Carbon Utilization and Element Cycling Functions of Hydrothermarchaeota in Hydrothermal Sediment.</title>
        <authorList>
            <person name="Zhou Z."/>
            <person name="Liu Y."/>
            <person name="Xu W."/>
            <person name="Pan J."/>
            <person name="Luo Z.H."/>
            <person name="Li M."/>
        </authorList>
    </citation>
    <scope>NUCLEOTIDE SEQUENCE [LARGE SCALE GENOMIC DNA]</scope>
    <source>
        <strain evidence="3">HyVt-493</strain>
    </source>
</reference>
<evidence type="ECO:0000256" key="1">
    <source>
        <dbReference type="SAM" id="SignalP"/>
    </source>
</evidence>
<sequence>MSLFYRLIILLVLSSLAGTTIADSAKRKPSQETQLKYFNTYAYMGVRVDLLPKAMQAQLPEDVLVGQGIMVSGFGKKSPAQQQGLKRFDVLLAYDRHALMHPKKFITLIRNDKPGRVVQLKLVRQGKIMILPVTLASQKQPLNEDQLDYQYNLQTQGYDGMKIKQFSKDDFKASIRYLASDGVVRSRSFAGTYRKIQRDIYAANDMSVIAKQHLMQAITKRKKDEDGWFGDIMPFSDGDFLNF</sequence>
<dbReference type="SUPFAM" id="SSF50156">
    <property type="entry name" value="PDZ domain-like"/>
    <property type="match status" value="1"/>
</dbReference>
<name>A0A7V2T045_LEUMU</name>
<comment type="caution">
    <text evidence="3">The sequence shown here is derived from an EMBL/GenBank/DDBJ whole genome shotgun (WGS) entry which is preliminary data.</text>
</comment>
<gene>
    <name evidence="3" type="ORF">ENJ51_07645</name>
</gene>
<dbReference type="Gene3D" id="2.30.42.10">
    <property type="match status" value="1"/>
</dbReference>
<organism evidence="3">
    <name type="scientific">Leucothrix mucor</name>
    <dbReference type="NCBI Taxonomy" id="45248"/>
    <lineage>
        <taxon>Bacteria</taxon>
        <taxon>Pseudomonadati</taxon>
        <taxon>Pseudomonadota</taxon>
        <taxon>Gammaproteobacteria</taxon>
        <taxon>Thiotrichales</taxon>
        <taxon>Thiotrichaceae</taxon>
        <taxon>Leucothrix</taxon>
    </lineage>
</organism>
<dbReference type="Proteomes" id="UP000885750">
    <property type="component" value="Unassembled WGS sequence"/>
</dbReference>
<keyword evidence="1" id="KW-0732">Signal</keyword>
<dbReference type="Pfam" id="PF13180">
    <property type="entry name" value="PDZ_2"/>
    <property type="match status" value="1"/>
</dbReference>
<dbReference type="InterPro" id="IPR036034">
    <property type="entry name" value="PDZ_sf"/>
</dbReference>
<accession>A0A7V2T045</accession>
<feature type="chain" id="PRO_5031320618" evidence="1">
    <location>
        <begin position="18"/>
        <end position="243"/>
    </location>
</feature>
<dbReference type="InterPro" id="IPR001478">
    <property type="entry name" value="PDZ"/>
</dbReference>
<proteinExistence type="predicted"/>
<feature type="domain" description="PDZ" evidence="2">
    <location>
        <begin position="43"/>
        <end position="129"/>
    </location>
</feature>
<evidence type="ECO:0000259" key="2">
    <source>
        <dbReference type="Pfam" id="PF13180"/>
    </source>
</evidence>